<evidence type="ECO:0000256" key="8">
    <source>
        <dbReference type="ARBA" id="ARBA00022771"/>
    </source>
</evidence>
<dbReference type="GO" id="GO:0016020">
    <property type="term" value="C:membrane"/>
    <property type="evidence" value="ECO:0007669"/>
    <property type="project" value="UniProtKB-SubCell"/>
</dbReference>
<dbReference type="OrthoDB" id="8062037at2759"/>
<feature type="compositionally biased region" description="Low complexity" evidence="15">
    <location>
        <begin position="72"/>
        <end position="82"/>
    </location>
</feature>
<comment type="pathway">
    <text evidence="3">Protein modification; protein ubiquitination.</text>
</comment>
<keyword evidence="10" id="KW-0862">Zinc</keyword>
<evidence type="ECO:0000256" key="10">
    <source>
        <dbReference type="ARBA" id="ARBA00022833"/>
    </source>
</evidence>
<evidence type="ECO:0000313" key="18">
    <source>
        <dbReference type="EMBL" id="RLM60446.1"/>
    </source>
</evidence>
<feature type="region of interest" description="Disordered" evidence="15">
    <location>
        <begin position="1"/>
        <end position="82"/>
    </location>
</feature>
<evidence type="ECO:0000256" key="6">
    <source>
        <dbReference type="ARBA" id="ARBA00022692"/>
    </source>
</evidence>
<evidence type="ECO:0000256" key="4">
    <source>
        <dbReference type="ARBA" id="ARBA00012483"/>
    </source>
</evidence>
<comment type="caution">
    <text evidence="18">The sequence shown here is derived from an EMBL/GenBank/DDBJ whole genome shotgun (WGS) entry which is preliminary data.</text>
</comment>
<reference evidence="19" key="1">
    <citation type="journal article" date="2019" name="Nat. Commun.">
        <title>The genome of broomcorn millet.</title>
        <authorList>
            <person name="Zou C."/>
            <person name="Miki D."/>
            <person name="Li D."/>
            <person name="Tang Q."/>
            <person name="Xiao L."/>
            <person name="Rajput S."/>
            <person name="Deng P."/>
            <person name="Jia W."/>
            <person name="Huang R."/>
            <person name="Zhang M."/>
            <person name="Sun Y."/>
            <person name="Hu J."/>
            <person name="Fu X."/>
            <person name="Schnable P.S."/>
            <person name="Li F."/>
            <person name="Zhang H."/>
            <person name="Feng B."/>
            <person name="Zhu X."/>
            <person name="Liu R."/>
            <person name="Schnable J.C."/>
            <person name="Zhu J.-K."/>
            <person name="Zhang H."/>
        </authorList>
    </citation>
    <scope>NUCLEOTIDE SEQUENCE [LARGE SCALE GENOMIC DNA]</scope>
</reference>
<feature type="compositionally biased region" description="Low complexity" evidence="15">
    <location>
        <begin position="18"/>
        <end position="31"/>
    </location>
</feature>
<feature type="compositionally biased region" description="Basic and acidic residues" evidence="15">
    <location>
        <begin position="38"/>
        <end position="47"/>
    </location>
</feature>
<dbReference type="Gene3D" id="3.30.40.10">
    <property type="entry name" value="Zinc/RING finger domain, C3HC4 (zinc finger)"/>
    <property type="match status" value="1"/>
</dbReference>
<feature type="region of interest" description="Disordered" evidence="15">
    <location>
        <begin position="153"/>
        <end position="237"/>
    </location>
</feature>
<dbReference type="GO" id="GO:0061630">
    <property type="term" value="F:ubiquitin protein ligase activity"/>
    <property type="evidence" value="ECO:0007669"/>
    <property type="project" value="UniProtKB-EC"/>
</dbReference>
<dbReference type="InterPro" id="IPR013083">
    <property type="entry name" value="Znf_RING/FYVE/PHD"/>
</dbReference>
<evidence type="ECO:0000256" key="15">
    <source>
        <dbReference type="SAM" id="MobiDB-lite"/>
    </source>
</evidence>
<dbReference type="InterPro" id="IPR001841">
    <property type="entry name" value="Znf_RING"/>
</dbReference>
<dbReference type="SUPFAM" id="SSF57850">
    <property type="entry name" value="RING/U-box"/>
    <property type="match status" value="1"/>
</dbReference>
<dbReference type="PROSITE" id="PS50089">
    <property type="entry name" value="ZF_RING_2"/>
    <property type="match status" value="1"/>
</dbReference>
<dbReference type="PANTHER" id="PTHR45768">
    <property type="entry name" value="E3 UBIQUITIN-PROTEIN LIGASE RNF13-LIKE"/>
    <property type="match status" value="1"/>
</dbReference>
<feature type="domain" description="RING-type" evidence="17">
    <location>
        <begin position="462"/>
        <end position="504"/>
    </location>
</feature>
<gene>
    <name evidence="18" type="ORF">C2845_PM14G15710</name>
</gene>
<feature type="transmembrane region" description="Helical" evidence="16">
    <location>
        <begin position="375"/>
        <end position="396"/>
    </location>
</feature>
<evidence type="ECO:0000256" key="1">
    <source>
        <dbReference type="ARBA" id="ARBA00000900"/>
    </source>
</evidence>
<proteinExistence type="inferred from homology"/>
<dbReference type="SMART" id="SM00184">
    <property type="entry name" value="RING"/>
    <property type="match status" value="1"/>
</dbReference>
<keyword evidence="8 14" id="KW-0863">Zinc-finger</keyword>
<dbReference type="PANTHER" id="PTHR45768:SF10">
    <property type="entry name" value="RING-H2 FINGER PROTEIN ATL13-RELATED"/>
    <property type="match status" value="1"/>
</dbReference>
<evidence type="ECO:0000256" key="3">
    <source>
        <dbReference type="ARBA" id="ARBA00004906"/>
    </source>
</evidence>
<keyword evidence="7" id="KW-0479">Metal-binding</keyword>
<dbReference type="Proteomes" id="UP000275267">
    <property type="component" value="Unassembled WGS sequence"/>
</dbReference>
<sequence length="796" mass="86121">MDPRSPAGSQRGAHRPAESSSPRFPRSSAPAHHPHPHPGKDRARLGTDRTGLLVASRLSTGSSQQRTAHPSRYTPRGRGTTRRVTLYPGIPLRTCEYVLACWVRDRAVGSVARSRLPAMVSGHGSLDASTRSNGGWSHNSQATAAHCRWSSTSKGSWAGLHLPPPSNKTTPDSEDGALRLGQAPIGRRPTHPAATTRPKGPREQQPITTTRGANRNDRRRKAAEEQRPLAAGLSRMGGSGIWDARARVGTGKSAQPFLMRTRRPPGKPGRAALGAAPRSGGTEWGDAESATTGRPRRASAPRPEEPEDPRGRRGTRHHAAARTVVVPSGRWSHTLTSNIEKRFMPILHTEWTTHILQSSYVFILARKKSRISPSVLLIILILAVIFFVSGLLHLLVRFLLRPAPRDAGDAFGGDANATAFQGQLQQLFHLHDAGVDQSFIDALPVFLYGAVVGAGGKDPFDCAVCLCEFEDDDRLRLLPKCSHAFHVDCIDTWLLSHSTCPLCRRSLLADFSPCGGGCSPLVFFLESGSEGSVSDRLDAASSARLSFVMEQEEAVQDRKHATAEAVEKKDEVVVPVKLGKFRSQATEGAGGSAHHGNQDVRRCFSMGTYEYVMDDSSLLRVAVKPPEKKRPATLLPGHRVAMSECDCHSKREGFRGFDAPLKQQQQLSKAAVDKRESFSVSKIWMRGGPRRKDASSGAAIAAGSCSTSRRASSFRLSSALQRTASDVGAAVPKRRADVVSPVTESEYNVSTWDKSASGSVVDWDLESAGGGHGLSSRADEAPSFARRTLLWIRGHL</sequence>
<keyword evidence="12 16" id="KW-0472">Membrane</keyword>
<dbReference type="EMBL" id="PQIB02000016">
    <property type="protein sequence ID" value="RLM60446.1"/>
    <property type="molecule type" value="Genomic_DNA"/>
</dbReference>
<evidence type="ECO:0000313" key="19">
    <source>
        <dbReference type="Proteomes" id="UP000275267"/>
    </source>
</evidence>
<comment type="catalytic activity">
    <reaction evidence="1">
        <text>S-ubiquitinyl-[E2 ubiquitin-conjugating enzyme]-L-cysteine + [acceptor protein]-L-lysine = [E2 ubiquitin-conjugating enzyme]-L-cysteine + N(6)-ubiquitinyl-[acceptor protein]-L-lysine.</text>
        <dbReference type="EC" id="2.3.2.27"/>
    </reaction>
</comment>
<dbReference type="GO" id="GO:0008270">
    <property type="term" value="F:zinc ion binding"/>
    <property type="evidence" value="ECO:0007669"/>
    <property type="project" value="UniProtKB-KW"/>
</dbReference>
<dbReference type="AlphaFoldDB" id="A0A3L6PQ49"/>
<comment type="subcellular location">
    <subcellularLocation>
        <location evidence="2">Membrane</location>
        <topology evidence="2">Single-pass membrane protein</topology>
    </subcellularLocation>
</comment>
<organism evidence="18 19">
    <name type="scientific">Panicum miliaceum</name>
    <name type="common">Proso millet</name>
    <name type="synonym">Broomcorn millet</name>
    <dbReference type="NCBI Taxonomy" id="4540"/>
    <lineage>
        <taxon>Eukaryota</taxon>
        <taxon>Viridiplantae</taxon>
        <taxon>Streptophyta</taxon>
        <taxon>Embryophyta</taxon>
        <taxon>Tracheophyta</taxon>
        <taxon>Spermatophyta</taxon>
        <taxon>Magnoliopsida</taxon>
        <taxon>Liliopsida</taxon>
        <taxon>Poales</taxon>
        <taxon>Poaceae</taxon>
        <taxon>PACMAD clade</taxon>
        <taxon>Panicoideae</taxon>
        <taxon>Panicodae</taxon>
        <taxon>Paniceae</taxon>
        <taxon>Panicinae</taxon>
        <taxon>Panicum</taxon>
        <taxon>Panicum sect. Panicum</taxon>
    </lineage>
</organism>
<feature type="compositionally biased region" description="Polar residues" evidence="15">
    <location>
        <begin position="57"/>
        <end position="68"/>
    </location>
</feature>
<comment type="similarity">
    <text evidence="13">Belongs to the RING-type zinc finger family. ATL subfamily.</text>
</comment>
<dbReference type="STRING" id="4540.A0A3L6PQ49"/>
<evidence type="ECO:0000256" key="11">
    <source>
        <dbReference type="ARBA" id="ARBA00022989"/>
    </source>
</evidence>
<keyword evidence="19" id="KW-1185">Reference proteome</keyword>
<evidence type="ECO:0000259" key="17">
    <source>
        <dbReference type="PROSITE" id="PS50089"/>
    </source>
</evidence>
<evidence type="ECO:0000256" key="9">
    <source>
        <dbReference type="ARBA" id="ARBA00022786"/>
    </source>
</evidence>
<keyword evidence="9" id="KW-0833">Ubl conjugation pathway</keyword>
<accession>A0A3L6PQ49</accession>
<feature type="compositionally biased region" description="Basic and acidic residues" evidence="15">
    <location>
        <begin position="302"/>
        <end position="311"/>
    </location>
</feature>
<keyword evidence="11 16" id="KW-1133">Transmembrane helix</keyword>
<evidence type="ECO:0000256" key="12">
    <source>
        <dbReference type="ARBA" id="ARBA00023136"/>
    </source>
</evidence>
<dbReference type="EC" id="2.3.2.27" evidence="4"/>
<dbReference type="CDD" id="cd16461">
    <property type="entry name" value="RING-H2_EL5-like"/>
    <property type="match status" value="1"/>
</dbReference>
<protein>
    <recommendedName>
        <fullName evidence="4">RING-type E3 ubiquitin transferase</fullName>
        <ecNumber evidence="4">2.3.2.27</ecNumber>
    </recommendedName>
</protein>
<dbReference type="Pfam" id="PF13639">
    <property type="entry name" value="zf-RING_2"/>
    <property type="match status" value="1"/>
</dbReference>
<keyword evidence="5" id="KW-0808">Transferase</keyword>
<evidence type="ECO:0000256" key="14">
    <source>
        <dbReference type="PROSITE-ProRule" id="PRU00175"/>
    </source>
</evidence>
<feature type="region of interest" description="Disordered" evidence="15">
    <location>
        <begin position="252"/>
        <end position="318"/>
    </location>
</feature>
<evidence type="ECO:0000256" key="13">
    <source>
        <dbReference type="ARBA" id="ARBA00024209"/>
    </source>
</evidence>
<evidence type="ECO:0000256" key="7">
    <source>
        <dbReference type="ARBA" id="ARBA00022723"/>
    </source>
</evidence>
<dbReference type="FunFam" id="3.30.40.10:FF:000231">
    <property type="entry name" value="RING-H2 finger protein ATL46"/>
    <property type="match status" value="1"/>
</dbReference>
<name>A0A3L6PQ49_PANMI</name>
<evidence type="ECO:0000256" key="2">
    <source>
        <dbReference type="ARBA" id="ARBA00004167"/>
    </source>
</evidence>
<keyword evidence="6 16" id="KW-0812">Transmembrane</keyword>
<evidence type="ECO:0000256" key="5">
    <source>
        <dbReference type="ARBA" id="ARBA00022679"/>
    </source>
</evidence>
<evidence type="ECO:0000256" key="16">
    <source>
        <dbReference type="SAM" id="Phobius"/>
    </source>
</evidence>